<evidence type="ECO:0000259" key="7">
    <source>
        <dbReference type="Pfam" id="PF08281"/>
    </source>
</evidence>
<dbReference type="Proteomes" id="UP000249377">
    <property type="component" value="Unassembled WGS sequence"/>
</dbReference>
<comment type="caution">
    <text evidence="8">The sequence shown here is derived from an EMBL/GenBank/DDBJ whole genome shotgun (WGS) entry which is preliminary data.</text>
</comment>
<dbReference type="InterPro" id="IPR007627">
    <property type="entry name" value="RNA_pol_sigma70_r2"/>
</dbReference>
<dbReference type="GO" id="GO:0003677">
    <property type="term" value="F:DNA binding"/>
    <property type="evidence" value="ECO:0007669"/>
    <property type="project" value="UniProtKB-KW"/>
</dbReference>
<dbReference type="PANTHER" id="PTHR43133:SF52">
    <property type="entry name" value="ECF RNA POLYMERASE SIGMA FACTOR SIGL"/>
    <property type="match status" value="1"/>
</dbReference>
<dbReference type="GO" id="GO:0006352">
    <property type="term" value="P:DNA-templated transcription initiation"/>
    <property type="evidence" value="ECO:0007669"/>
    <property type="project" value="InterPro"/>
</dbReference>
<accession>A0A328ULE1</accession>
<dbReference type="InterPro" id="IPR036388">
    <property type="entry name" value="WH-like_DNA-bd_sf"/>
</dbReference>
<dbReference type="InterPro" id="IPR039425">
    <property type="entry name" value="RNA_pol_sigma-70-like"/>
</dbReference>
<organism evidence="8 9">
    <name type="scientific">Hydrogeniiclostridium mannosilyticum</name>
    <dbReference type="NCBI Taxonomy" id="2764322"/>
    <lineage>
        <taxon>Bacteria</taxon>
        <taxon>Bacillati</taxon>
        <taxon>Bacillota</taxon>
        <taxon>Clostridia</taxon>
        <taxon>Eubacteriales</taxon>
        <taxon>Acutalibacteraceae</taxon>
        <taxon>Hydrogeniiclostridium</taxon>
    </lineage>
</organism>
<reference evidence="8 9" key="1">
    <citation type="submission" date="2018-06" db="EMBL/GenBank/DDBJ databases">
        <title>Noncontiguous genome sequence of Ruminococcaceae bacterium ASD2818.</title>
        <authorList>
            <person name="Chaplin A.V."/>
            <person name="Sokolova S.R."/>
            <person name="Kochetkova T.O."/>
            <person name="Goltsov A.Y."/>
            <person name="Trofimov D.Y."/>
            <person name="Efimov B.A."/>
        </authorList>
    </citation>
    <scope>NUCLEOTIDE SEQUENCE [LARGE SCALE GENOMIC DNA]</scope>
    <source>
        <strain evidence="8 9">ASD2818</strain>
    </source>
</reference>
<dbReference type="Gene3D" id="1.10.1740.10">
    <property type="match status" value="1"/>
</dbReference>
<dbReference type="Pfam" id="PF04542">
    <property type="entry name" value="Sigma70_r2"/>
    <property type="match status" value="1"/>
</dbReference>
<dbReference type="SUPFAM" id="SSF88946">
    <property type="entry name" value="Sigma2 domain of RNA polymerase sigma factors"/>
    <property type="match status" value="1"/>
</dbReference>
<evidence type="ECO:0000256" key="3">
    <source>
        <dbReference type="ARBA" id="ARBA00023082"/>
    </source>
</evidence>
<dbReference type="InterPro" id="IPR013325">
    <property type="entry name" value="RNA_pol_sigma_r2"/>
</dbReference>
<feature type="domain" description="RNA polymerase sigma-70 region 2" evidence="6">
    <location>
        <begin position="7"/>
        <end position="75"/>
    </location>
</feature>
<dbReference type="AlphaFoldDB" id="A0A328ULE1"/>
<protein>
    <recommendedName>
        <fullName evidence="10">RNA polymerase sigma factor</fullName>
    </recommendedName>
</protein>
<evidence type="ECO:0000313" key="9">
    <source>
        <dbReference type="Proteomes" id="UP000249377"/>
    </source>
</evidence>
<keyword evidence="4" id="KW-0238">DNA-binding</keyword>
<keyword evidence="9" id="KW-1185">Reference proteome</keyword>
<sequence length="155" mass="17214">MLIDTAYRKYSGPMLQAMIRFSRDETAANDAVSQAFTQALVNRAMLEAMPEPAMKAWLYAAARNALVDMKRKEARLVSLEGSSPAEIPFNDPSDRILAESMLSRLPPGLRAPVYLKYYRGFNSAEIGQAMHIPASTARTRLRTALGLMRAMMKGD</sequence>
<dbReference type="SUPFAM" id="SSF88659">
    <property type="entry name" value="Sigma3 and sigma4 domains of RNA polymerase sigma factors"/>
    <property type="match status" value="1"/>
</dbReference>
<dbReference type="CDD" id="cd06171">
    <property type="entry name" value="Sigma70_r4"/>
    <property type="match status" value="1"/>
</dbReference>
<name>A0A328ULE1_9FIRM</name>
<dbReference type="InterPro" id="IPR013324">
    <property type="entry name" value="RNA_pol_sigma_r3/r4-like"/>
</dbReference>
<proteinExistence type="inferred from homology"/>
<gene>
    <name evidence="8" type="ORF">DPQ25_04540</name>
</gene>
<keyword evidence="5" id="KW-0804">Transcription</keyword>
<evidence type="ECO:0000256" key="2">
    <source>
        <dbReference type="ARBA" id="ARBA00023015"/>
    </source>
</evidence>
<dbReference type="Pfam" id="PF08281">
    <property type="entry name" value="Sigma70_r4_2"/>
    <property type="match status" value="1"/>
</dbReference>
<dbReference type="Gene3D" id="1.10.10.10">
    <property type="entry name" value="Winged helix-like DNA-binding domain superfamily/Winged helix DNA-binding domain"/>
    <property type="match status" value="1"/>
</dbReference>
<keyword evidence="2" id="KW-0805">Transcription regulation</keyword>
<feature type="domain" description="RNA polymerase sigma factor 70 region 4 type 2" evidence="7">
    <location>
        <begin position="99"/>
        <end position="145"/>
    </location>
</feature>
<dbReference type="EMBL" id="QLYR01000001">
    <property type="protein sequence ID" value="RAQ30754.1"/>
    <property type="molecule type" value="Genomic_DNA"/>
</dbReference>
<dbReference type="RefSeq" id="WP_112331948.1">
    <property type="nucleotide sequence ID" value="NZ_JADPHD010000004.1"/>
</dbReference>
<keyword evidence="3" id="KW-0731">Sigma factor</keyword>
<evidence type="ECO:0000256" key="5">
    <source>
        <dbReference type="ARBA" id="ARBA00023163"/>
    </source>
</evidence>
<dbReference type="InterPro" id="IPR013249">
    <property type="entry name" value="RNA_pol_sigma70_r4_t2"/>
</dbReference>
<evidence type="ECO:0008006" key="10">
    <source>
        <dbReference type="Google" id="ProtNLM"/>
    </source>
</evidence>
<comment type="similarity">
    <text evidence="1">Belongs to the sigma-70 factor family. ECF subfamily.</text>
</comment>
<evidence type="ECO:0000259" key="6">
    <source>
        <dbReference type="Pfam" id="PF04542"/>
    </source>
</evidence>
<evidence type="ECO:0000256" key="1">
    <source>
        <dbReference type="ARBA" id="ARBA00010641"/>
    </source>
</evidence>
<evidence type="ECO:0000313" key="8">
    <source>
        <dbReference type="EMBL" id="RAQ30754.1"/>
    </source>
</evidence>
<dbReference type="PANTHER" id="PTHR43133">
    <property type="entry name" value="RNA POLYMERASE ECF-TYPE SIGMA FACTO"/>
    <property type="match status" value="1"/>
</dbReference>
<evidence type="ECO:0000256" key="4">
    <source>
        <dbReference type="ARBA" id="ARBA00023125"/>
    </source>
</evidence>
<dbReference type="GO" id="GO:0016987">
    <property type="term" value="F:sigma factor activity"/>
    <property type="evidence" value="ECO:0007669"/>
    <property type="project" value="UniProtKB-KW"/>
</dbReference>